<dbReference type="Proteomes" id="UP000092444">
    <property type="component" value="Unassembled WGS sequence"/>
</dbReference>
<evidence type="ECO:0000313" key="15">
    <source>
        <dbReference type="EnsemblMetazoa" id="GMOY011295-PA"/>
    </source>
</evidence>
<keyword evidence="4 12" id="KW-0336">GPI-anchor</keyword>
<dbReference type="GO" id="GO:0005886">
    <property type="term" value="C:plasma membrane"/>
    <property type="evidence" value="ECO:0007669"/>
    <property type="project" value="UniProtKB-SubCell"/>
</dbReference>
<evidence type="ECO:0000256" key="2">
    <source>
        <dbReference type="ARBA" id="ARBA00010260"/>
    </source>
</evidence>
<keyword evidence="14" id="KW-0812">Transmembrane</keyword>
<dbReference type="EnsemblMetazoa" id="GMOY011295-RA">
    <property type="protein sequence ID" value="GMOY011295-PA"/>
    <property type="gene ID" value="GMOY011295"/>
</dbReference>
<evidence type="ECO:0000256" key="9">
    <source>
        <dbReference type="ARBA" id="ARBA00023207"/>
    </source>
</evidence>
<organism evidence="15 16">
    <name type="scientific">Glossina morsitans morsitans</name>
    <name type="common">Savannah tsetse fly</name>
    <dbReference type="NCBI Taxonomy" id="37546"/>
    <lineage>
        <taxon>Eukaryota</taxon>
        <taxon>Metazoa</taxon>
        <taxon>Ecdysozoa</taxon>
        <taxon>Arthropoda</taxon>
        <taxon>Hexapoda</taxon>
        <taxon>Insecta</taxon>
        <taxon>Pterygota</taxon>
        <taxon>Neoptera</taxon>
        <taxon>Endopterygota</taxon>
        <taxon>Diptera</taxon>
        <taxon>Brachycera</taxon>
        <taxon>Muscomorpha</taxon>
        <taxon>Hippoboscoidea</taxon>
        <taxon>Glossinidae</taxon>
        <taxon>Glossina</taxon>
    </lineage>
</organism>
<dbReference type="GO" id="GO:0009966">
    <property type="term" value="P:regulation of signal transduction"/>
    <property type="evidence" value="ECO:0007669"/>
    <property type="project" value="InterPro"/>
</dbReference>
<dbReference type="VEuPathDB" id="VectorBase:GMOY011295"/>
<keyword evidence="5" id="KW-0732">Signal</keyword>
<dbReference type="GO" id="GO:1905475">
    <property type="term" value="P:regulation of protein localization to membrane"/>
    <property type="evidence" value="ECO:0007669"/>
    <property type="project" value="TreeGrafter"/>
</dbReference>
<feature type="region of interest" description="Disordered" evidence="13">
    <location>
        <begin position="589"/>
        <end position="711"/>
    </location>
</feature>
<comment type="function">
    <text evidence="12">Cell surface proteoglycan.</text>
</comment>
<evidence type="ECO:0000256" key="8">
    <source>
        <dbReference type="ARBA" id="ARBA00023180"/>
    </source>
</evidence>
<evidence type="ECO:0000256" key="3">
    <source>
        <dbReference type="ARBA" id="ARBA00022475"/>
    </source>
</evidence>
<feature type="transmembrane region" description="Helical" evidence="14">
    <location>
        <begin position="735"/>
        <end position="755"/>
    </location>
</feature>
<feature type="region of interest" description="Disordered" evidence="13">
    <location>
        <begin position="445"/>
        <end position="488"/>
    </location>
</feature>
<reference evidence="15" key="1">
    <citation type="submission" date="2020-05" db="UniProtKB">
        <authorList>
            <consortium name="EnsemblMetazoa"/>
        </authorList>
    </citation>
    <scope>IDENTIFICATION</scope>
    <source>
        <strain evidence="15">Yale</strain>
    </source>
</reference>
<dbReference type="PhylomeDB" id="A0A1B0GDC0"/>
<feature type="compositionally biased region" description="Gly residues" evidence="13">
    <location>
        <begin position="663"/>
        <end position="680"/>
    </location>
</feature>
<keyword evidence="6 12" id="KW-0654">Proteoglycan</keyword>
<keyword evidence="8" id="KW-0325">Glycoprotein</keyword>
<dbReference type="PANTHER" id="PTHR10822:SF30">
    <property type="entry name" value="DALLY-LIKE, ISOFORM A"/>
    <property type="match status" value="1"/>
</dbReference>
<keyword evidence="3" id="KW-1003">Cell membrane</keyword>
<dbReference type="InterPro" id="IPR001863">
    <property type="entry name" value="Glypican"/>
</dbReference>
<keyword evidence="10 12" id="KW-0449">Lipoprotein</keyword>
<comment type="subcellular location">
    <subcellularLocation>
        <location evidence="1 12">Cell membrane</location>
        <topology evidence="1 12">Lipid-anchor</topology>
        <topology evidence="1 12">GPI-anchor</topology>
    </subcellularLocation>
</comment>
<dbReference type="GO" id="GO:0005576">
    <property type="term" value="C:extracellular region"/>
    <property type="evidence" value="ECO:0007669"/>
    <property type="project" value="TreeGrafter"/>
</dbReference>
<evidence type="ECO:0008006" key="17">
    <source>
        <dbReference type="Google" id="ProtNLM"/>
    </source>
</evidence>
<dbReference type="PANTHER" id="PTHR10822">
    <property type="entry name" value="GLYPICAN"/>
    <property type="match status" value="1"/>
</dbReference>
<evidence type="ECO:0000256" key="1">
    <source>
        <dbReference type="ARBA" id="ARBA00004609"/>
    </source>
</evidence>
<dbReference type="EMBL" id="CCAG010004719">
    <property type="status" value="NOT_ANNOTATED_CDS"/>
    <property type="molecule type" value="Genomic_DNA"/>
</dbReference>
<feature type="compositionally biased region" description="Basic and acidic residues" evidence="13">
    <location>
        <begin position="445"/>
        <end position="454"/>
    </location>
</feature>
<dbReference type="GO" id="GO:0016477">
    <property type="term" value="P:cell migration"/>
    <property type="evidence" value="ECO:0007669"/>
    <property type="project" value="TreeGrafter"/>
</dbReference>
<name>A0A1B0GDC0_GLOMM</name>
<feature type="compositionally biased region" description="Acidic residues" evidence="13">
    <location>
        <begin position="698"/>
        <end position="711"/>
    </location>
</feature>
<keyword evidence="9 12" id="KW-0357">Heparan sulfate</keyword>
<dbReference type="GO" id="GO:0098552">
    <property type="term" value="C:side of membrane"/>
    <property type="evidence" value="ECO:0007669"/>
    <property type="project" value="UniProtKB-KW"/>
</dbReference>
<dbReference type="AlphaFoldDB" id="A0A1B0GDC0"/>
<keyword evidence="14" id="KW-1133">Transmembrane helix</keyword>
<keyword evidence="7 12" id="KW-0472">Membrane</keyword>
<evidence type="ECO:0000256" key="14">
    <source>
        <dbReference type="SAM" id="Phobius"/>
    </source>
</evidence>
<evidence type="ECO:0000256" key="7">
    <source>
        <dbReference type="ARBA" id="ARBA00023136"/>
    </source>
</evidence>
<protein>
    <recommendedName>
        <fullName evidence="17">Glypican-6</fullName>
    </recommendedName>
</protein>
<feature type="compositionally biased region" description="Polar residues" evidence="13">
    <location>
        <begin position="683"/>
        <end position="697"/>
    </location>
</feature>
<comment type="similarity">
    <text evidence="2 11">Belongs to the glypican family.</text>
</comment>
<sequence>MFTRTTNLYSTFAKSPSAICFTCNSSIIDNVTAALTVFILSTLRCACSHKQQQEQHRHQQQRQYYSIRYICPYRPSLFSMFAFVLCVCLLFTYTNGLATVTAPLPPPLAAALAAPVSSSILEQFTPNCSAVVHIFQTRGFDPAEMPQKPKNDMGLRYCESPLVGTCCTHSMETKMAMQSRLQLEKHSREQILKISNMLSAKAAKFNEIFRELLRESKTEFHNMFTRTYGVIYQQNSYVFSDLFNELENYYSRGRVDLLDVMDKFFNTLYQKMFKVLNSQYSFDEKYLRCVSEHMKELKPFGYMEKPCTNYCINVIKGCLHYFNEFDIEWENYALAMDKVAERLLGSFNIVMVVEPINIKISEAIMNFQDSGHDITVRVFEGCARPPLDRSKRSINPKFGTTFPFNVSQTGALSRPSSLPLDSLENDTLDIDASPDDAIVLREKRVADPASRDQSESGVGNSGVGGGGGKRNNKKQNRKNDNNEYNGRDPALDKIIRDIRQRVKDLKKFWSNLPHQFCNNDEISSSADADGMCWNGHTIDRYMHSITTEHGSNPEFPGTPSKERQISQVATQVFYLKNVVTHLRNAYNGQDVDWSDQDEPYFGSGSGSGGGTDDEDDDEGSGLGSQFTPTHNPDQTDRPPLRVNNVDDEDEDAVEERTHNVGTSVGGGGGGAGGGGGGSGGSVQTYTSRPAHPHNTNTLEEDDDRNDPETGEDLDYHLKASGSADVAIKISLRRALFMYLMPLYIAWFGGIIADMLKSISNYNKTWLYGIKNEIFYQKCYCS</sequence>
<evidence type="ECO:0000256" key="13">
    <source>
        <dbReference type="SAM" id="MobiDB-lite"/>
    </source>
</evidence>
<dbReference type="Pfam" id="PF01153">
    <property type="entry name" value="Glypican"/>
    <property type="match status" value="3"/>
</dbReference>
<evidence type="ECO:0000256" key="10">
    <source>
        <dbReference type="ARBA" id="ARBA00023288"/>
    </source>
</evidence>
<dbReference type="GO" id="GO:0009986">
    <property type="term" value="C:cell surface"/>
    <property type="evidence" value="ECO:0007669"/>
    <property type="project" value="TreeGrafter"/>
</dbReference>
<accession>A0A1B0GDC0</accession>
<evidence type="ECO:0000256" key="4">
    <source>
        <dbReference type="ARBA" id="ARBA00022622"/>
    </source>
</evidence>
<evidence type="ECO:0000256" key="11">
    <source>
        <dbReference type="RuleBase" id="RU003518"/>
    </source>
</evidence>
<dbReference type="GO" id="GO:0045202">
    <property type="term" value="C:synapse"/>
    <property type="evidence" value="ECO:0007669"/>
    <property type="project" value="TreeGrafter"/>
</dbReference>
<feature type="compositionally biased region" description="Gly residues" evidence="13">
    <location>
        <begin position="459"/>
        <end position="469"/>
    </location>
</feature>
<evidence type="ECO:0000256" key="12">
    <source>
        <dbReference type="RuleBase" id="RU003519"/>
    </source>
</evidence>
<dbReference type="STRING" id="37546.A0A1B0GDC0"/>
<evidence type="ECO:0000313" key="16">
    <source>
        <dbReference type="Proteomes" id="UP000092444"/>
    </source>
</evidence>
<evidence type="ECO:0000256" key="6">
    <source>
        <dbReference type="ARBA" id="ARBA00022974"/>
    </source>
</evidence>
<keyword evidence="16" id="KW-1185">Reference proteome</keyword>
<proteinExistence type="inferred from homology"/>
<feature type="compositionally biased region" description="Basic and acidic residues" evidence="13">
    <location>
        <begin position="477"/>
        <end position="488"/>
    </location>
</feature>
<feature type="transmembrane region" description="Helical" evidence="14">
    <location>
        <begin position="77"/>
        <end position="98"/>
    </location>
</feature>
<evidence type="ECO:0000256" key="5">
    <source>
        <dbReference type="ARBA" id="ARBA00022729"/>
    </source>
</evidence>